<feature type="transmembrane region" description="Helical" evidence="8">
    <location>
        <begin position="277"/>
        <end position="297"/>
    </location>
</feature>
<dbReference type="PANTHER" id="PTHR31585:SF51">
    <property type="entry name" value="TRANSPORTER, PUTATIVE-RELATED"/>
    <property type="match status" value="1"/>
</dbReference>
<gene>
    <name evidence="9" type="ORF">LAMO00422_LOCUS8434</name>
</gene>
<organism evidence="9">
    <name type="scientific">Amorphochlora amoebiformis</name>
    <dbReference type="NCBI Taxonomy" id="1561963"/>
    <lineage>
        <taxon>Eukaryota</taxon>
        <taxon>Sar</taxon>
        <taxon>Rhizaria</taxon>
        <taxon>Cercozoa</taxon>
        <taxon>Chlorarachniophyceae</taxon>
        <taxon>Amorphochlora</taxon>
    </lineage>
</organism>
<feature type="region of interest" description="Disordered" evidence="7">
    <location>
        <begin position="543"/>
        <end position="605"/>
    </location>
</feature>
<keyword evidence="4 8" id="KW-0812">Transmembrane</keyword>
<evidence type="ECO:0000256" key="5">
    <source>
        <dbReference type="ARBA" id="ARBA00022989"/>
    </source>
</evidence>
<comment type="similarity">
    <text evidence="2">Belongs to the major facilitator superfamily. Folate-biopterin transporter (TC 2.A.71) family.</text>
</comment>
<feature type="transmembrane region" description="Helical" evidence="8">
    <location>
        <begin position="162"/>
        <end position="183"/>
    </location>
</feature>
<feature type="transmembrane region" description="Helical" evidence="8">
    <location>
        <begin position="401"/>
        <end position="421"/>
    </location>
</feature>
<dbReference type="EMBL" id="HBEM01012096">
    <property type="protein sequence ID" value="CAD8446038.1"/>
    <property type="molecule type" value="Transcribed_RNA"/>
</dbReference>
<accession>A0A7S0D829</accession>
<feature type="transmembrane region" description="Helical" evidence="8">
    <location>
        <begin position="368"/>
        <end position="389"/>
    </location>
</feature>
<feature type="transmembrane region" description="Helical" evidence="8">
    <location>
        <begin position="512"/>
        <end position="534"/>
    </location>
</feature>
<feature type="transmembrane region" description="Helical" evidence="8">
    <location>
        <begin position="303"/>
        <end position="320"/>
    </location>
</feature>
<evidence type="ECO:0000256" key="2">
    <source>
        <dbReference type="ARBA" id="ARBA00007015"/>
    </source>
</evidence>
<feature type="transmembrane region" description="Helical" evidence="8">
    <location>
        <begin position="204"/>
        <end position="226"/>
    </location>
</feature>
<evidence type="ECO:0000256" key="3">
    <source>
        <dbReference type="ARBA" id="ARBA00022448"/>
    </source>
</evidence>
<dbReference type="GO" id="GO:0016020">
    <property type="term" value="C:membrane"/>
    <property type="evidence" value="ECO:0007669"/>
    <property type="project" value="UniProtKB-SubCell"/>
</dbReference>
<keyword evidence="3" id="KW-0813">Transport</keyword>
<feature type="compositionally biased region" description="Polar residues" evidence="7">
    <location>
        <begin position="1"/>
        <end position="17"/>
    </location>
</feature>
<evidence type="ECO:0000256" key="8">
    <source>
        <dbReference type="SAM" id="Phobius"/>
    </source>
</evidence>
<feature type="transmembrane region" description="Helical" evidence="8">
    <location>
        <begin position="332"/>
        <end position="352"/>
    </location>
</feature>
<feature type="compositionally biased region" description="Basic and acidic residues" evidence="7">
    <location>
        <begin position="553"/>
        <end position="576"/>
    </location>
</feature>
<evidence type="ECO:0000256" key="4">
    <source>
        <dbReference type="ARBA" id="ARBA00022692"/>
    </source>
</evidence>
<feature type="transmembrane region" description="Helical" evidence="8">
    <location>
        <begin position="137"/>
        <end position="156"/>
    </location>
</feature>
<evidence type="ECO:0000256" key="1">
    <source>
        <dbReference type="ARBA" id="ARBA00004141"/>
    </source>
</evidence>
<evidence type="ECO:0000256" key="7">
    <source>
        <dbReference type="SAM" id="MobiDB-lite"/>
    </source>
</evidence>
<sequence length="605" mass="67323">MTNETIGETVPGQTSDTKAGYPRETTELNTTEQPAHLKYNPFFWGYKGAGRFTSWINHLSKEVTAGLLLSIFAIQHMQKGLAQSYISNSVSFYFRDRGGVSASELQIYMSVIFTPWSLKGLMGVGSDVFAFMGYHKIPFMLITATAAIFALFFIGTTPNMTILGALLCLFTAQFHIALNDLLIEAKYSEKIQENPAVNADLVSYVWGGMMFMSLVAVGTIGVMISYLGARSVFGLVTIPIFLGSIPLLFNLMGDRRVEGNQCCYMDTSILSRRGWEYTYLATAMTILSLALANSSIFYENIKFNFLLAMLCGILTILGFFRWTPPMIAKVNAYTLIQTLFSCSIEGATFYFFTDGPDEYPEGPHFSDWFYTTAVGMVSAVTAIVGIILFNIYLKDMKYRTIFLWSTLVYSAFSLVNIVVYLRLNKRVGISDQFFVLGSQALQTVIKEFNYMPAVMIMSRLCPRGLEATMFALLASSSNLGSNISNYSGAFLLDLMGVKPSGRKNESEEFENLWLVALIVSILPALPLVLLPYLIPDARPNDLGPLPGVEVEEENRRERERKYGVERNEFDDTKALLEEEDEEPAGLIAGSSDLGDIPGVEIEEDI</sequence>
<evidence type="ECO:0000256" key="6">
    <source>
        <dbReference type="ARBA" id="ARBA00023136"/>
    </source>
</evidence>
<reference evidence="9" key="1">
    <citation type="submission" date="2021-01" db="EMBL/GenBank/DDBJ databases">
        <authorList>
            <person name="Corre E."/>
            <person name="Pelletier E."/>
            <person name="Niang G."/>
            <person name="Scheremetjew M."/>
            <person name="Finn R."/>
            <person name="Kale V."/>
            <person name="Holt S."/>
            <person name="Cochrane G."/>
            <person name="Meng A."/>
            <person name="Brown T."/>
            <person name="Cohen L."/>
        </authorList>
    </citation>
    <scope>NUCLEOTIDE SEQUENCE</scope>
    <source>
        <strain evidence="9">CCMP2058</strain>
    </source>
</reference>
<dbReference type="Pfam" id="PF03092">
    <property type="entry name" value="BT1"/>
    <property type="match status" value="1"/>
</dbReference>
<evidence type="ECO:0008006" key="10">
    <source>
        <dbReference type="Google" id="ProtNLM"/>
    </source>
</evidence>
<dbReference type="InterPro" id="IPR039309">
    <property type="entry name" value="BT1"/>
</dbReference>
<dbReference type="InterPro" id="IPR036259">
    <property type="entry name" value="MFS_trans_sf"/>
</dbReference>
<feature type="region of interest" description="Disordered" evidence="7">
    <location>
        <begin position="1"/>
        <end position="21"/>
    </location>
</feature>
<name>A0A7S0D829_9EUKA</name>
<feature type="transmembrane region" description="Helical" evidence="8">
    <location>
        <begin position="232"/>
        <end position="251"/>
    </location>
</feature>
<dbReference type="PANTHER" id="PTHR31585">
    <property type="entry name" value="FOLATE-BIOPTERIN TRANSPORTER 1, CHLOROPLASTIC"/>
    <property type="match status" value="1"/>
</dbReference>
<proteinExistence type="inferred from homology"/>
<comment type="subcellular location">
    <subcellularLocation>
        <location evidence="1">Membrane</location>
        <topology evidence="1">Multi-pass membrane protein</topology>
    </subcellularLocation>
</comment>
<evidence type="ECO:0000313" key="9">
    <source>
        <dbReference type="EMBL" id="CAD8446038.1"/>
    </source>
</evidence>
<dbReference type="SUPFAM" id="SSF103473">
    <property type="entry name" value="MFS general substrate transporter"/>
    <property type="match status" value="1"/>
</dbReference>
<protein>
    <recommendedName>
        <fullName evidence="10">Folate/biopterin transporter</fullName>
    </recommendedName>
</protein>
<keyword evidence="6 8" id="KW-0472">Membrane</keyword>
<keyword evidence="5 8" id="KW-1133">Transmembrane helix</keyword>
<dbReference type="AlphaFoldDB" id="A0A7S0D829"/>